<protein>
    <submittedName>
        <fullName evidence="1">Uncharacterized protein</fullName>
    </submittedName>
</protein>
<reference evidence="1" key="1">
    <citation type="journal article" date="2015" name="Nature">
        <title>Complex archaea that bridge the gap between prokaryotes and eukaryotes.</title>
        <authorList>
            <person name="Spang A."/>
            <person name="Saw J.H."/>
            <person name="Jorgensen S.L."/>
            <person name="Zaremba-Niedzwiedzka K."/>
            <person name="Martijn J."/>
            <person name="Lind A.E."/>
            <person name="van Eijk R."/>
            <person name="Schleper C."/>
            <person name="Guy L."/>
            <person name="Ettema T.J."/>
        </authorList>
    </citation>
    <scope>NUCLEOTIDE SEQUENCE</scope>
</reference>
<dbReference type="AlphaFoldDB" id="A0A0F8ZCU8"/>
<evidence type="ECO:0000313" key="1">
    <source>
        <dbReference type="EMBL" id="KKK83760.1"/>
    </source>
</evidence>
<organism evidence="1">
    <name type="scientific">marine sediment metagenome</name>
    <dbReference type="NCBI Taxonomy" id="412755"/>
    <lineage>
        <taxon>unclassified sequences</taxon>
        <taxon>metagenomes</taxon>
        <taxon>ecological metagenomes</taxon>
    </lineage>
</organism>
<dbReference type="EMBL" id="LAZR01052073">
    <property type="protein sequence ID" value="KKK83760.1"/>
    <property type="molecule type" value="Genomic_DNA"/>
</dbReference>
<feature type="non-terminal residue" evidence="1">
    <location>
        <position position="137"/>
    </location>
</feature>
<name>A0A0F8ZCU8_9ZZZZ</name>
<sequence>MVNLWAGEWRSRNNLDGERRHIINENCLPVLFRTRSECRTYLKDRYGYITERQDLRDEPHGWRMPQAVKITITMEEMKKKQPYEKFSGVTTNTAIYYHGVYKPDQPRLLTDIKKMLHPLCTSPVCPIEGNHSCMYCV</sequence>
<comment type="caution">
    <text evidence="1">The sequence shown here is derived from an EMBL/GenBank/DDBJ whole genome shotgun (WGS) entry which is preliminary data.</text>
</comment>
<proteinExistence type="predicted"/>
<accession>A0A0F8ZCU8</accession>
<gene>
    <name evidence="1" type="ORF">LCGC14_2790120</name>
</gene>